<dbReference type="InterPro" id="IPR020941">
    <property type="entry name" value="SUFU-like_domain"/>
</dbReference>
<name>A0A1B8PJB4_MORNO</name>
<sequence length="179" mass="20963">MDLNKTLTHLKTYWQEADISEHSWFVGRILNEMPNFKVYCVKPKSKNIYLYVSHGISDSFNSEFFFISPQKSEKLIENLAMLASFSLKYPKEFQIGNVIDIGQPWIKNSSMELILISLPYPYGQSFEYDGNGVRYLWLLPIHQNEYDFLLKNGADALENLFDINEINYLDINRKSVINE</sequence>
<reference evidence="2 3" key="1">
    <citation type="submission" date="2016-06" db="EMBL/GenBank/DDBJ databases">
        <title>Draft genome of Moraxella nonliquefaciens CCUG 60284.</title>
        <authorList>
            <person name="Salva-Serra F."/>
            <person name="Engstrom-Jakobsson H."/>
            <person name="Thorell K."/>
            <person name="Gonzales-Siles L."/>
            <person name="Karlsson R."/>
            <person name="Boulund F."/>
            <person name="Engstrand L."/>
            <person name="Kristiansson E."/>
            <person name="Moore E."/>
        </authorList>
    </citation>
    <scope>NUCLEOTIDE SEQUENCE [LARGE SCALE GENOMIC DNA]</scope>
    <source>
        <strain evidence="2 3">CCUG 60284</strain>
    </source>
</reference>
<dbReference type="AlphaFoldDB" id="A0A1B8PJB4"/>
<evidence type="ECO:0000313" key="2">
    <source>
        <dbReference type="EMBL" id="OBX49955.1"/>
    </source>
</evidence>
<gene>
    <name evidence="2" type="ORF">A9Z60_03085</name>
</gene>
<dbReference type="EMBL" id="LZDN01000023">
    <property type="protein sequence ID" value="OBX49955.1"/>
    <property type="molecule type" value="Genomic_DNA"/>
</dbReference>
<comment type="caution">
    <text evidence="2">The sequence shown here is derived from an EMBL/GenBank/DDBJ whole genome shotgun (WGS) entry which is preliminary data.</text>
</comment>
<evidence type="ECO:0000313" key="3">
    <source>
        <dbReference type="Proteomes" id="UP000092671"/>
    </source>
</evidence>
<dbReference type="Proteomes" id="UP000092671">
    <property type="component" value="Unassembled WGS sequence"/>
</dbReference>
<proteinExistence type="predicted"/>
<dbReference type="RefSeq" id="WP_066893516.1">
    <property type="nucleotide sequence ID" value="NZ_LZDN01000023.1"/>
</dbReference>
<organism evidence="2 3">
    <name type="scientific">Moraxella nonliquefaciens</name>
    <dbReference type="NCBI Taxonomy" id="478"/>
    <lineage>
        <taxon>Bacteria</taxon>
        <taxon>Pseudomonadati</taxon>
        <taxon>Pseudomonadota</taxon>
        <taxon>Gammaproteobacteria</taxon>
        <taxon>Moraxellales</taxon>
        <taxon>Moraxellaceae</taxon>
        <taxon>Moraxella</taxon>
    </lineage>
</organism>
<dbReference type="OrthoDB" id="3821329at2"/>
<evidence type="ECO:0000259" key="1">
    <source>
        <dbReference type="Pfam" id="PF05076"/>
    </source>
</evidence>
<feature type="domain" description="Suppressor of fused-like" evidence="1">
    <location>
        <begin position="38"/>
        <end position="174"/>
    </location>
</feature>
<dbReference type="Pfam" id="PF05076">
    <property type="entry name" value="SUFU"/>
    <property type="match status" value="1"/>
</dbReference>
<accession>A0A1B8PJB4</accession>
<protein>
    <recommendedName>
        <fullName evidence="1">Suppressor of fused-like domain-containing protein</fullName>
    </recommendedName>
</protein>